<protein>
    <recommendedName>
        <fullName evidence="3">Gliding motility protein</fullName>
    </recommendedName>
</protein>
<organism evidence="1 2">
    <name type="scientific">Paenibacillus chartarius</name>
    <dbReference type="NCBI Taxonomy" id="747481"/>
    <lineage>
        <taxon>Bacteria</taxon>
        <taxon>Bacillati</taxon>
        <taxon>Bacillota</taxon>
        <taxon>Bacilli</taxon>
        <taxon>Bacillales</taxon>
        <taxon>Paenibacillaceae</taxon>
        <taxon>Paenibacillus</taxon>
    </lineage>
</organism>
<dbReference type="RefSeq" id="WP_377469475.1">
    <property type="nucleotide sequence ID" value="NZ_JBHLWN010000027.1"/>
</dbReference>
<sequence>MKVPEAGDVYCVYSRHLRMYTACQITLWEPPKSKRDKGTAWVVGLDWAGERPLTPDEMPGLKPLLLNHHHYSDDYDALNIHAYIPSHYQYIGTMEPLLTGAPRAYSFGGWNEGLQYKLQKRWDRLPLALRQSYRQANTLPSVQIGDVNMSANTQRVSAEVLRQFADPSELSRFPRLTDLQTDSLTDSLLEYIAGSSMISALLVESGHGKRRIDVSGTSLLSLRIHVDDAEEIVLNPGLRELTLVGSVSSPLRIDAEGGGESLRLNVTGHVPHFAGLERLGALSIWDVTELDLAQIASRFGALKELTLRGKPGLLTGLRHLRRCSGLQRLNVSDLFGFDVADFPGPEELPQLTWISMDSFPGEAAKVIKDKYKQEPYYHFYLDLTKPRKPEWLAENVDNPFRDWDGREDISEAQLKKVSDLYKKTRRAMIAAVRQSGEAAEADLKSLVIEYTEFFNRFDERTGFIETVEREEVFEALEQAIRVATDREELIGMLLDVFDETRDF</sequence>
<keyword evidence="2" id="KW-1185">Reference proteome</keyword>
<accession>A0ABV6DI83</accession>
<evidence type="ECO:0008006" key="3">
    <source>
        <dbReference type="Google" id="ProtNLM"/>
    </source>
</evidence>
<proteinExistence type="predicted"/>
<dbReference type="EMBL" id="JBHLWN010000027">
    <property type="protein sequence ID" value="MFC0212334.1"/>
    <property type="molecule type" value="Genomic_DNA"/>
</dbReference>
<dbReference type="SUPFAM" id="SSF52047">
    <property type="entry name" value="RNI-like"/>
    <property type="match status" value="1"/>
</dbReference>
<gene>
    <name evidence="1" type="ORF">ACFFK0_07645</name>
</gene>
<evidence type="ECO:0000313" key="2">
    <source>
        <dbReference type="Proteomes" id="UP001589776"/>
    </source>
</evidence>
<evidence type="ECO:0000313" key="1">
    <source>
        <dbReference type="EMBL" id="MFC0212334.1"/>
    </source>
</evidence>
<dbReference type="Proteomes" id="UP001589776">
    <property type="component" value="Unassembled WGS sequence"/>
</dbReference>
<name>A0ABV6DI83_9BACL</name>
<reference evidence="1 2" key="1">
    <citation type="submission" date="2024-09" db="EMBL/GenBank/DDBJ databases">
        <authorList>
            <person name="Sun Q."/>
            <person name="Mori K."/>
        </authorList>
    </citation>
    <scope>NUCLEOTIDE SEQUENCE [LARGE SCALE GENOMIC DNA]</scope>
    <source>
        <strain evidence="1 2">CCM 7759</strain>
    </source>
</reference>
<comment type="caution">
    <text evidence="1">The sequence shown here is derived from an EMBL/GenBank/DDBJ whole genome shotgun (WGS) entry which is preliminary data.</text>
</comment>